<name>A0A839U4H9_9HYPH</name>
<accession>A0A839U4H9</accession>
<evidence type="ECO:0000256" key="1">
    <source>
        <dbReference type="ARBA" id="ARBA00022612"/>
    </source>
</evidence>
<feature type="domain" description="Terminase large subunit gp17-like C-terminal" evidence="2">
    <location>
        <begin position="283"/>
        <end position="430"/>
    </location>
</feature>
<proteinExistence type="predicted"/>
<dbReference type="Proteomes" id="UP000554520">
    <property type="component" value="Unassembled WGS sequence"/>
</dbReference>
<gene>
    <name evidence="3" type="ORF">FHS21_001326</name>
</gene>
<evidence type="ECO:0000259" key="2">
    <source>
        <dbReference type="Pfam" id="PF17289"/>
    </source>
</evidence>
<reference evidence="3 4" key="1">
    <citation type="submission" date="2020-08" db="EMBL/GenBank/DDBJ databases">
        <title>Genomic Encyclopedia of Type Strains, Phase III (KMG-III): the genomes of soil and plant-associated and newly described type strains.</title>
        <authorList>
            <person name="Whitman W."/>
        </authorList>
    </citation>
    <scope>NUCLEOTIDE SEQUENCE [LARGE SCALE GENOMIC DNA]</scope>
    <source>
        <strain evidence="3 4">CECT 7015</strain>
    </source>
</reference>
<dbReference type="Gene3D" id="3.40.50.300">
    <property type="entry name" value="P-loop containing nucleotide triphosphate hydrolases"/>
    <property type="match status" value="1"/>
</dbReference>
<organism evidence="3 4">
    <name type="scientific">Phyllobacterium trifolii</name>
    <dbReference type="NCBI Taxonomy" id="300193"/>
    <lineage>
        <taxon>Bacteria</taxon>
        <taxon>Pseudomonadati</taxon>
        <taxon>Pseudomonadota</taxon>
        <taxon>Alphaproteobacteria</taxon>
        <taxon>Hyphomicrobiales</taxon>
        <taxon>Phyllobacteriaceae</taxon>
        <taxon>Phyllobacterium</taxon>
    </lineage>
</organism>
<dbReference type="EMBL" id="JACHXN010000003">
    <property type="protein sequence ID" value="MBB3144925.1"/>
    <property type="molecule type" value="Genomic_DNA"/>
</dbReference>
<dbReference type="Gene3D" id="3.30.420.240">
    <property type="match status" value="1"/>
</dbReference>
<keyword evidence="4" id="KW-1185">Reference proteome</keyword>
<sequence length="450" mass="49709">MRNQSFNISSLASLPPLQRQAVLASLSEKDCLDLIHDWRFFARDNQIAPSGDWQTWLVLAGRGFGKTRTGAEWVREQIKAGRKRVALVAPTASDARDVMVEGESGLLSVCWAGDRSISGDMLGRPSYEPSKRRVTWANGAVATLFSAEEPERLRGPQHEAMWCDELAAWKYLRETWDMAMFGLRLGNDPRTIITTTPKPLPLVKEIAKDPTTVITRGSTFDNAGNLAPKFLKTVKEKYEGTRLGRQELNAEILDDLPGALWSRDEIDKKRVRAAPDMQRIVVAVDPSGTKGTGDDGDDIGIVIAGKGVDGRAYVLSDRTCKLSPAGWGRRAVEAYKEFEADKIVAERNFGGAMVEHVIRTTDDRVPYKEVTASRGKVARAEPVAALYEQGRVSHVGSFPELEDQMCQIAPEGFVGEGSPDRADALVWALTELMLGETETVAMILKKRHRT</sequence>
<dbReference type="RefSeq" id="WP_183661337.1">
    <property type="nucleotide sequence ID" value="NZ_JACHXN010000003.1"/>
</dbReference>
<dbReference type="InterPro" id="IPR027417">
    <property type="entry name" value="P-loop_NTPase"/>
</dbReference>
<protein>
    <submittedName>
        <fullName evidence="3">Putative phage terminase large subunit-like protein</fullName>
    </submittedName>
</protein>
<evidence type="ECO:0000313" key="3">
    <source>
        <dbReference type="EMBL" id="MBB3144925.1"/>
    </source>
</evidence>
<comment type="caution">
    <text evidence="3">The sequence shown here is derived from an EMBL/GenBank/DDBJ whole genome shotgun (WGS) entry which is preliminary data.</text>
</comment>
<dbReference type="Pfam" id="PF03237">
    <property type="entry name" value="Terminase_6N"/>
    <property type="match status" value="1"/>
</dbReference>
<dbReference type="Pfam" id="PF17289">
    <property type="entry name" value="Terminase_6C"/>
    <property type="match status" value="1"/>
</dbReference>
<evidence type="ECO:0000313" key="4">
    <source>
        <dbReference type="Proteomes" id="UP000554520"/>
    </source>
</evidence>
<keyword evidence="1" id="KW-1188">Viral release from host cell</keyword>
<dbReference type="AlphaFoldDB" id="A0A839U4H9"/>
<dbReference type="InterPro" id="IPR035421">
    <property type="entry name" value="Terminase_6C"/>
</dbReference>